<dbReference type="InterPro" id="IPR011747">
    <property type="entry name" value="CHP02241"/>
</dbReference>
<protein>
    <recommendedName>
        <fullName evidence="3">Phage tail protein</fullName>
    </recommendedName>
</protein>
<dbReference type="PANTHER" id="PTHR38009:SF1">
    <property type="entry name" value="CONSERVED HYPOTHETICAL PHAGE TAIL PROTEIN"/>
    <property type="match status" value="1"/>
</dbReference>
<dbReference type="Pfam" id="PF06841">
    <property type="entry name" value="Phage_T4_gp19"/>
    <property type="match status" value="1"/>
</dbReference>
<reference evidence="1" key="1">
    <citation type="submission" date="2021-01" db="EMBL/GenBank/DDBJ databases">
        <title>Whole genome shotgun sequence of Actinoplanes tereljensis NBRC 105297.</title>
        <authorList>
            <person name="Komaki H."/>
            <person name="Tamura T."/>
        </authorList>
    </citation>
    <scope>NUCLEOTIDE SEQUENCE</scope>
    <source>
        <strain evidence="1">NBRC 105297</strain>
    </source>
</reference>
<evidence type="ECO:0000313" key="2">
    <source>
        <dbReference type="Proteomes" id="UP000623608"/>
    </source>
</evidence>
<dbReference type="GO" id="GO:0005198">
    <property type="term" value="F:structural molecule activity"/>
    <property type="evidence" value="ECO:0007669"/>
    <property type="project" value="InterPro"/>
</dbReference>
<dbReference type="EMBL" id="BOMY01000006">
    <property type="protein sequence ID" value="GIF18192.1"/>
    <property type="molecule type" value="Genomic_DNA"/>
</dbReference>
<dbReference type="NCBIfam" id="TIGR02241">
    <property type="entry name" value="conserved hypothetical phage tail region protein"/>
    <property type="match status" value="1"/>
</dbReference>
<comment type="caution">
    <text evidence="1">The sequence shown here is derived from an EMBL/GenBank/DDBJ whole genome shotgun (WGS) entry which is preliminary data.</text>
</comment>
<organism evidence="1 2">
    <name type="scientific">Paractinoplanes tereljensis</name>
    <dbReference type="NCBI Taxonomy" id="571912"/>
    <lineage>
        <taxon>Bacteria</taxon>
        <taxon>Bacillati</taxon>
        <taxon>Actinomycetota</taxon>
        <taxon>Actinomycetes</taxon>
        <taxon>Micromonosporales</taxon>
        <taxon>Micromonosporaceae</taxon>
        <taxon>Paractinoplanes</taxon>
    </lineage>
</organism>
<dbReference type="PANTHER" id="PTHR38009">
    <property type="entry name" value="CONSERVED HYPOTHETICAL PHAGE TAIL PROTEIN"/>
    <property type="match status" value="1"/>
</dbReference>
<dbReference type="Proteomes" id="UP000623608">
    <property type="component" value="Unassembled WGS sequence"/>
</dbReference>
<dbReference type="AlphaFoldDB" id="A0A919NI48"/>
<evidence type="ECO:0000313" key="1">
    <source>
        <dbReference type="EMBL" id="GIF18192.1"/>
    </source>
</evidence>
<accession>A0A919NI48</accession>
<proteinExistence type="predicted"/>
<gene>
    <name evidence="1" type="ORF">Ate02nite_09220</name>
</gene>
<evidence type="ECO:0008006" key="3">
    <source>
        <dbReference type="Google" id="ProtNLM"/>
    </source>
</evidence>
<keyword evidence="2" id="KW-1185">Reference proteome</keyword>
<dbReference type="RefSeq" id="WP_203799126.1">
    <property type="nucleotide sequence ID" value="NZ_BOMY01000006.1"/>
</dbReference>
<name>A0A919NI48_9ACTN</name>
<sequence length="162" mass="17471">MTELLRAFSFHVALNSSAGGDGLGDGGFAECSGLSLDADLHEILQGGVNDRVTRLPGRVKLVPIVLKRGMFAPTANGRAGTELWDWFRDTIAGVRPVRRYDGVITVMPPFGEESMAVWHFLRGLPVKISGPTLDARTGEVAVEELHIAHEGLRLDPAGGTRR</sequence>
<dbReference type="InterPro" id="IPR010667">
    <property type="entry name" value="Phage_T4_Gp19"/>
</dbReference>